<keyword evidence="7" id="KW-1133">Transmembrane helix</keyword>
<feature type="domain" description="HAMP" evidence="8">
    <location>
        <begin position="348"/>
        <end position="400"/>
    </location>
</feature>
<dbReference type="InterPro" id="IPR050640">
    <property type="entry name" value="Bact_2-comp_sensor_kinase"/>
</dbReference>
<keyword evidence="4 9" id="KW-0808">Transferase</keyword>
<evidence type="ECO:0000256" key="2">
    <source>
        <dbReference type="ARBA" id="ARBA00022475"/>
    </source>
</evidence>
<dbReference type="Pfam" id="PF00672">
    <property type="entry name" value="HAMP"/>
    <property type="match status" value="1"/>
</dbReference>
<name>A0ABT9TYM7_PAEHA</name>
<organism evidence="9 10">
    <name type="scientific">Paenibacillus harenae</name>
    <dbReference type="NCBI Taxonomy" id="306543"/>
    <lineage>
        <taxon>Bacteria</taxon>
        <taxon>Bacillati</taxon>
        <taxon>Bacillota</taxon>
        <taxon>Bacilli</taxon>
        <taxon>Bacillales</taxon>
        <taxon>Paenibacillaceae</taxon>
        <taxon>Paenibacillus</taxon>
    </lineage>
</organism>
<dbReference type="InterPro" id="IPR036890">
    <property type="entry name" value="HATPase_C_sf"/>
</dbReference>
<keyword evidence="5 9" id="KW-0418">Kinase</keyword>
<evidence type="ECO:0000256" key="5">
    <source>
        <dbReference type="ARBA" id="ARBA00022777"/>
    </source>
</evidence>
<keyword evidence="7" id="KW-0812">Transmembrane</keyword>
<dbReference type="Gene3D" id="6.10.340.10">
    <property type="match status" value="1"/>
</dbReference>
<keyword evidence="10" id="KW-1185">Reference proteome</keyword>
<dbReference type="Pfam" id="PF02518">
    <property type="entry name" value="HATPase_c"/>
    <property type="match status" value="1"/>
</dbReference>
<dbReference type="PANTHER" id="PTHR34220">
    <property type="entry name" value="SENSOR HISTIDINE KINASE YPDA"/>
    <property type="match status" value="1"/>
</dbReference>
<comment type="caution">
    <text evidence="9">The sequence shown here is derived from an EMBL/GenBank/DDBJ whole genome shotgun (WGS) entry which is preliminary data.</text>
</comment>
<sequence length="614" mass="70262">MLLLRKLAALIANAKFRIKLIVSYFLLVSVIILILGFTYYRISASNMLMNVRSSLGNVVLNNNQLLDEKLEAIRGKSDVLPVDSELYQIMIGLKMSDNESLLKADRRLTELLFQYFGGNDDIYASFIVTRDYTFGNGARMYVPSAGFFNSELHLLAERSQGDLAWIPTYDFARTFKDQHMEPISFEYSQLVSAVKELNLTYIDEEGIFHSLPPGMERPVLMINFTTDDFGKLFKDYASKNEYRNLSYGIVSAKGDMIIHSERELEASRKAPLWLEEAFKQGEGSFEKVIDGKEMLISFDRMESTGWMSYVEIPVEDALYGLKSLQSVSFLFLAVMLLVSALLAYLMSIFITKPIIRIKKAMKMVERGNFDIRIPEKGRDELGQLTRMFNHMNGRIQALIEENYASRLREKEAELMALNLQLNPHFLYNTLTTMYWIAVENGQQEISTIMRNLAEMLQTSTRNKNETWPLRTDLDWLEKYIYIMASRFGNQFKVSFEVDDSLQDMMVPKLFLQPFVENAIIHGFAEMEEGGLIVIKGWYEDDQVLFSVEDNGAGIEKDVMDRMKSGEVGSTGMPNVEKRIKLLYGNSQGIDVYSLAGKGTKVVIRMGTWTGGQRR</sequence>
<feature type="transmembrane region" description="Helical" evidence="7">
    <location>
        <begin position="21"/>
        <end position="40"/>
    </location>
</feature>
<evidence type="ECO:0000256" key="7">
    <source>
        <dbReference type="SAM" id="Phobius"/>
    </source>
</evidence>
<keyword evidence="2" id="KW-1003">Cell membrane</keyword>
<evidence type="ECO:0000313" key="10">
    <source>
        <dbReference type="Proteomes" id="UP001229346"/>
    </source>
</evidence>
<reference evidence="9 10" key="1">
    <citation type="submission" date="2023-07" db="EMBL/GenBank/DDBJ databases">
        <title>Sorghum-associated microbial communities from plants grown in Nebraska, USA.</title>
        <authorList>
            <person name="Schachtman D."/>
        </authorList>
    </citation>
    <scope>NUCLEOTIDE SEQUENCE [LARGE SCALE GENOMIC DNA]</scope>
    <source>
        <strain evidence="9 10">CC482</strain>
    </source>
</reference>
<dbReference type="SUPFAM" id="SSF158472">
    <property type="entry name" value="HAMP domain-like"/>
    <property type="match status" value="1"/>
</dbReference>
<evidence type="ECO:0000313" key="9">
    <source>
        <dbReference type="EMBL" id="MDQ0112472.1"/>
    </source>
</evidence>
<dbReference type="EMBL" id="JAUSSU010000003">
    <property type="protein sequence ID" value="MDQ0112472.1"/>
    <property type="molecule type" value="Genomic_DNA"/>
</dbReference>
<evidence type="ECO:0000256" key="3">
    <source>
        <dbReference type="ARBA" id="ARBA00022553"/>
    </source>
</evidence>
<evidence type="ECO:0000256" key="1">
    <source>
        <dbReference type="ARBA" id="ARBA00004651"/>
    </source>
</evidence>
<dbReference type="PROSITE" id="PS50885">
    <property type="entry name" value="HAMP"/>
    <property type="match status" value="1"/>
</dbReference>
<dbReference type="SUPFAM" id="SSF55874">
    <property type="entry name" value="ATPase domain of HSP90 chaperone/DNA topoisomerase II/histidine kinase"/>
    <property type="match status" value="1"/>
</dbReference>
<keyword evidence="6 7" id="KW-0472">Membrane</keyword>
<dbReference type="RefSeq" id="WP_307203340.1">
    <property type="nucleotide sequence ID" value="NZ_JAUSSU010000003.1"/>
</dbReference>
<dbReference type="GO" id="GO:0004673">
    <property type="term" value="F:protein histidine kinase activity"/>
    <property type="evidence" value="ECO:0007669"/>
    <property type="project" value="UniProtKB-EC"/>
</dbReference>
<dbReference type="Proteomes" id="UP001229346">
    <property type="component" value="Unassembled WGS sequence"/>
</dbReference>
<evidence type="ECO:0000256" key="4">
    <source>
        <dbReference type="ARBA" id="ARBA00022679"/>
    </source>
</evidence>
<dbReference type="CDD" id="cd06225">
    <property type="entry name" value="HAMP"/>
    <property type="match status" value="1"/>
</dbReference>
<dbReference type="InterPro" id="IPR003660">
    <property type="entry name" value="HAMP_dom"/>
</dbReference>
<evidence type="ECO:0000256" key="6">
    <source>
        <dbReference type="ARBA" id="ARBA00023136"/>
    </source>
</evidence>
<dbReference type="Pfam" id="PF06580">
    <property type="entry name" value="His_kinase"/>
    <property type="match status" value="1"/>
</dbReference>
<evidence type="ECO:0000259" key="8">
    <source>
        <dbReference type="PROSITE" id="PS50885"/>
    </source>
</evidence>
<dbReference type="InterPro" id="IPR010559">
    <property type="entry name" value="Sig_transdc_His_kin_internal"/>
</dbReference>
<dbReference type="InterPro" id="IPR003594">
    <property type="entry name" value="HATPase_dom"/>
</dbReference>
<dbReference type="SMART" id="SM00304">
    <property type="entry name" value="HAMP"/>
    <property type="match status" value="1"/>
</dbReference>
<dbReference type="Gene3D" id="3.30.450.20">
    <property type="entry name" value="PAS domain"/>
    <property type="match status" value="1"/>
</dbReference>
<proteinExistence type="predicted"/>
<dbReference type="Gene3D" id="3.30.565.10">
    <property type="entry name" value="Histidine kinase-like ATPase, C-terminal domain"/>
    <property type="match status" value="1"/>
</dbReference>
<keyword evidence="3" id="KW-0597">Phosphoprotein</keyword>
<gene>
    <name evidence="9" type="ORF">J2T15_001907</name>
</gene>
<protein>
    <submittedName>
        <fullName evidence="9">Two-component system sensor histidine kinase YesM</fullName>
        <ecNumber evidence="9">2.7.13.3</ecNumber>
    </submittedName>
</protein>
<dbReference type="EC" id="2.7.13.3" evidence="9"/>
<dbReference type="PANTHER" id="PTHR34220:SF7">
    <property type="entry name" value="SENSOR HISTIDINE KINASE YPDA"/>
    <property type="match status" value="1"/>
</dbReference>
<accession>A0ABT9TYM7</accession>
<feature type="transmembrane region" description="Helical" evidence="7">
    <location>
        <begin position="329"/>
        <end position="351"/>
    </location>
</feature>
<comment type="subcellular location">
    <subcellularLocation>
        <location evidence="1">Cell membrane</location>
        <topology evidence="1">Multi-pass membrane protein</topology>
    </subcellularLocation>
</comment>